<dbReference type="InterPro" id="IPR003362">
    <property type="entry name" value="Bact_transf"/>
</dbReference>
<dbReference type="GO" id="GO:0005886">
    <property type="term" value="C:plasma membrane"/>
    <property type="evidence" value="ECO:0007669"/>
    <property type="project" value="UniProtKB-SubCell"/>
</dbReference>
<evidence type="ECO:0000256" key="2">
    <source>
        <dbReference type="ARBA" id="ARBA00006464"/>
    </source>
</evidence>
<comment type="similarity">
    <text evidence="2">Belongs to the bacterial sugar transferase family.</text>
</comment>
<reference evidence="11" key="1">
    <citation type="submission" date="2021-06" db="EMBL/GenBank/DDBJ databases">
        <title>Bradyrhizobium sp. S2-11-2 Genome sequencing.</title>
        <authorList>
            <person name="Jin L."/>
        </authorList>
    </citation>
    <scope>NUCLEOTIDE SEQUENCE</scope>
    <source>
        <strain evidence="11">S2-11-2</strain>
    </source>
</reference>
<protein>
    <submittedName>
        <fullName evidence="11">Sugar transferase</fullName>
    </submittedName>
</protein>
<dbReference type="RefSeq" id="WP_215612910.1">
    <property type="nucleotide sequence ID" value="NZ_CP076135.1"/>
</dbReference>
<evidence type="ECO:0000256" key="3">
    <source>
        <dbReference type="ARBA" id="ARBA00022475"/>
    </source>
</evidence>
<keyword evidence="4 11" id="KW-0808">Transferase</keyword>
<evidence type="ECO:0000256" key="5">
    <source>
        <dbReference type="ARBA" id="ARBA00022692"/>
    </source>
</evidence>
<dbReference type="AlphaFoldDB" id="A0A975NMJ6"/>
<dbReference type="KEGG" id="bsei:KMZ68_20100"/>
<dbReference type="PANTHER" id="PTHR30576:SF4">
    <property type="entry name" value="UNDECAPRENYL-PHOSPHATE GALACTOSE PHOSPHOTRANSFERASE"/>
    <property type="match status" value="1"/>
</dbReference>
<evidence type="ECO:0000256" key="6">
    <source>
        <dbReference type="ARBA" id="ARBA00022989"/>
    </source>
</evidence>
<dbReference type="GO" id="GO:0016780">
    <property type="term" value="F:phosphotransferase activity, for other substituted phosphate groups"/>
    <property type="evidence" value="ECO:0007669"/>
    <property type="project" value="TreeGrafter"/>
</dbReference>
<organism evidence="11 12">
    <name type="scientific">Bradyrhizobium sediminis</name>
    <dbReference type="NCBI Taxonomy" id="2840469"/>
    <lineage>
        <taxon>Bacteria</taxon>
        <taxon>Pseudomonadati</taxon>
        <taxon>Pseudomonadota</taxon>
        <taxon>Alphaproteobacteria</taxon>
        <taxon>Hyphomicrobiales</taxon>
        <taxon>Nitrobacteraceae</taxon>
        <taxon>Bradyrhizobium</taxon>
    </lineage>
</organism>
<dbReference type="EMBL" id="CP076135">
    <property type="protein sequence ID" value="QWG17256.1"/>
    <property type="molecule type" value="Genomic_DNA"/>
</dbReference>
<comment type="subcellular location">
    <subcellularLocation>
        <location evidence="1">Cell membrane</location>
    </subcellularLocation>
</comment>
<dbReference type="Proteomes" id="UP000680805">
    <property type="component" value="Chromosome"/>
</dbReference>
<keyword evidence="6 9" id="KW-1133">Transmembrane helix</keyword>
<evidence type="ECO:0000259" key="10">
    <source>
        <dbReference type="Pfam" id="PF02397"/>
    </source>
</evidence>
<sequence length="506" mass="55451">MPHVDARLARTLSPAGGKPFGVGEWRRGGLPEKGTRRRRIVAAVLFAGDIVSGTLAVVAAAVIVTVAAGQTNLIGRMQTQMWLLLLLLLGINCSLGLYRSNIRSPMERFRLRATATLLFVFAGMLMWIREGPSVELAIVPVIGMIAPVLGLWTEHLAGALLVKSGLHRAPTAIVGTGASSRALARLLLNRPACGLHPIGFIDDGTCSDDVVDVFVPRQDADSISAVLPVLGTLDGWCADAGAEVVIVPDCEDLPRDAAALYRLGARQVLVITRLGEFPTFGLQVRNADCFVALELNGQPSDYSKELKRGIDLVLALALLLLTAPIIGLLALTIKLADPGPAFYGQWRVGRYGRPIRILKLRTMYRDAEERLERVLVSDPELRKQWQRHFKLVRDPRILPHVGSLMRRTSLDELPQLWNVIRGDMSLVGPRPFPSYHMDAFDPQFKALRASVPPGLTGLWQISSRSNGDLDVQRAEDCLYIKNRSLWLDLYILMATLPAVVRAMGAK</sequence>
<evidence type="ECO:0000256" key="4">
    <source>
        <dbReference type="ARBA" id="ARBA00022679"/>
    </source>
</evidence>
<name>A0A975NMJ6_9BRAD</name>
<feature type="transmembrane region" description="Helical" evidence="9">
    <location>
        <begin position="80"/>
        <end position="98"/>
    </location>
</feature>
<evidence type="ECO:0000313" key="12">
    <source>
        <dbReference type="Proteomes" id="UP000680805"/>
    </source>
</evidence>
<keyword evidence="5 9" id="KW-0812">Transmembrane</keyword>
<evidence type="ECO:0000256" key="9">
    <source>
        <dbReference type="SAM" id="Phobius"/>
    </source>
</evidence>
<evidence type="ECO:0000313" key="11">
    <source>
        <dbReference type="EMBL" id="QWG17256.1"/>
    </source>
</evidence>
<gene>
    <name evidence="11" type="ORF">KMZ68_20100</name>
</gene>
<accession>A0A975NMJ6</accession>
<feature type="transmembrane region" description="Helical" evidence="9">
    <location>
        <begin position="40"/>
        <end position="68"/>
    </location>
</feature>
<evidence type="ECO:0000256" key="7">
    <source>
        <dbReference type="ARBA" id="ARBA00023136"/>
    </source>
</evidence>
<feature type="transmembrane region" description="Helical" evidence="9">
    <location>
        <begin position="134"/>
        <end position="153"/>
    </location>
</feature>
<evidence type="ECO:0000256" key="8">
    <source>
        <dbReference type="ARBA" id="ARBA00023169"/>
    </source>
</evidence>
<dbReference type="PANTHER" id="PTHR30576">
    <property type="entry name" value="COLANIC BIOSYNTHESIS UDP-GLUCOSE LIPID CARRIER TRANSFERASE"/>
    <property type="match status" value="1"/>
</dbReference>
<keyword evidence="7 9" id="KW-0472">Membrane</keyword>
<keyword evidence="8" id="KW-0270">Exopolysaccharide synthesis</keyword>
<dbReference type="Pfam" id="PF02397">
    <property type="entry name" value="Bac_transf"/>
    <property type="match status" value="1"/>
</dbReference>
<feature type="domain" description="Bacterial sugar transferase" evidence="10">
    <location>
        <begin position="307"/>
        <end position="500"/>
    </location>
</feature>
<dbReference type="GO" id="GO:0000271">
    <property type="term" value="P:polysaccharide biosynthetic process"/>
    <property type="evidence" value="ECO:0007669"/>
    <property type="project" value="UniProtKB-KW"/>
</dbReference>
<evidence type="ECO:0000256" key="1">
    <source>
        <dbReference type="ARBA" id="ARBA00004236"/>
    </source>
</evidence>
<keyword evidence="3" id="KW-1003">Cell membrane</keyword>
<feature type="transmembrane region" description="Helical" evidence="9">
    <location>
        <begin position="312"/>
        <end position="333"/>
    </location>
</feature>
<feature type="transmembrane region" description="Helical" evidence="9">
    <location>
        <begin position="110"/>
        <end position="128"/>
    </location>
</feature>
<proteinExistence type="inferred from homology"/>